<dbReference type="Proteomes" id="UP000676478">
    <property type="component" value="Unassembled WGS sequence"/>
</dbReference>
<gene>
    <name evidence="3" type="ORF">CNR29_02540</name>
    <name evidence="2" type="ORF">JK167_09050</name>
    <name evidence="5" type="ORF">ORR04_06415</name>
    <name evidence="4" type="ORF">UCCLBBS449_0504</name>
</gene>
<keyword evidence="1" id="KW-0472">Membrane</keyword>
<protein>
    <submittedName>
        <fullName evidence="3">Uncharacterized protein</fullName>
    </submittedName>
</protein>
<proteinExistence type="predicted"/>
<dbReference type="EMBL" id="CP113117">
    <property type="protein sequence ID" value="WAD00583.1"/>
    <property type="molecule type" value="Genomic_DNA"/>
</dbReference>
<reference evidence="3 6" key="1">
    <citation type="submission" date="2017-09" db="EMBL/GenBank/DDBJ databases">
        <title>Genome sequence of Lactobacillus brevis D7.</title>
        <authorList>
            <person name="Kwon M.-S."/>
            <person name="Lim S.K."/>
            <person name="Choi H.-J."/>
        </authorList>
    </citation>
    <scope>NUCLEOTIDE SEQUENCE [LARGE SCALE GENOMIC DNA]</scope>
    <source>
        <strain evidence="3 6">D7</strain>
    </source>
</reference>
<dbReference type="RefSeq" id="WP_011667237.1">
    <property type="nucleotide sequence ID" value="NZ_BBOW01000057.1"/>
</dbReference>
<evidence type="ECO:0000313" key="7">
    <source>
        <dbReference type="Proteomes" id="UP000307074"/>
    </source>
</evidence>
<evidence type="ECO:0000313" key="4">
    <source>
        <dbReference type="EMBL" id="QCZ52484.1"/>
    </source>
</evidence>
<dbReference type="EMBL" id="JAERKF010000010">
    <property type="protein sequence ID" value="MBS1010975.1"/>
    <property type="molecule type" value="Genomic_DNA"/>
</dbReference>
<dbReference type="EMBL" id="NVYO01000001">
    <property type="protein sequence ID" value="PBQ22954.1"/>
    <property type="molecule type" value="Genomic_DNA"/>
</dbReference>
<reference evidence="4 7" key="2">
    <citation type="submission" date="2018-07" db="EMBL/GenBank/DDBJ databases">
        <authorList>
            <person name="Feyereisen M."/>
        </authorList>
    </citation>
    <scope>NUCLEOTIDE SEQUENCE [LARGE SCALE GENOMIC DNA]</scope>
    <source>
        <strain evidence="4 7">UCCLBBS449</strain>
    </source>
</reference>
<keyword evidence="1" id="KW-0812">Transmembrane</keyword>
<dbReference type="EMBL" id="CP031198">
    <property type="protein sequence ID" value="QCZ52484.1"/>
    <property type="molecule type" value="Genomic_DNA"/>
</dbReference>
<reference evidence="2" key="3">
    <citation type="submission" date="2020-12" db="EMBL/GenBank/DDBJ databases">
        <authorList>
            <person name="Mcmullen J.G."/>
        </authorList>
    </citation>
    <scope>NUCLEOTIDE SEQUENCE</scope>
    <source>
        <strain evidence="2">Dm-2019-70</strain>
    </source>
</reference>
<dbReference type="Proteomes" id="UP001164768">
    <property type="component" value="Chromosome"/>
</dbReference>
<name>A0A0C1Q4C3_LEVBR</name>
<keyword evidence="1" id="KW-1133">Transmembrane helix</keyword>
<dbReference type="OrthoDB" id="2305451at2"/>
<organism evidence="3 6">
    <name type="scientific">Levilactobacillus brevis</name>
    <name type="common">Lactobacillus brevis</name>
    <dbReference type="NCBI Taxonomy" id="1580"/>
    <lineage>
        <taxon>Bacteria</taxon>
        <taxon>Bacillati</taxon>
        <taxon>Bacillota</taxon>
        <taxon>Bacilli</taxon>
        <taxon>Lactobacillales</taxon>
        <taxon>Lactobacillaceae</taxon>
        <taxon>Levilactobacillus</taxon>
    </lineage>
</organism>
<reference evidence="2" key="4">
    <citation type="submission" date="2022-09" db="EMBL/GenBank/DDBJ databases">
        <title>Genome-inferred correspondence between phylogeny and metabolic traits in the wild Drosophila gut microbiome.</title>
        <authorList>
            <person name="Bueno E."/>
            <person name="Blow F."/>
            <person name="Douglas A.E."/>
        </authorList>
    </citation>
    <scope>NUCLEOTIDE SEQUENCE</scope>
    <source>
        <strain evidence="2">Dm-2019-70</strain>
    </source>
</reference>
<evidence type="ECO:0000313" key="6">
    <source>
        <dbReference type="Proteomes" id="UP000217918"/>
    </source>
</evidence>
<dbReference type="Proteomes" id="UP000307074">
    <property type="component" value="Chromosome"/>
</dbReference>
<feature type="transmembrane region" description="Helical" evidence="1">
    <location>
        <begin position="57"/>
        <end position="76"/>
    </location>
</feature>
<dbReference type="GeneID" id="56992263"/>
<feature type="transmembrane region" description="Helical" evidence="1">
    <location>
        <begin position="21"/>
        <end position="45"/>
    </location>
</feature>
<dbReference type="Proteomes" id="UP000217918">
    <property type="component" value="Unassembled WGS sequence"/>
</dbReference>
<evidence type="ECO:0000313" key="5">
    <source>
        <dbReference type="EMBL" id="WAD00583.1"/>
    </source>
</evidence>
<reference evidence="5" key="5">
    <citation type="submission" date="2022-11" db="EMBL/GenBank/DDBJ databases">
        <title>Whole genome sequence of Levilactobacillus brevis SMB091.</title>
        <authorList>
            <person name="Kim J.-M."/>
            <person name="Kim O.-C."/>
            <person name="Choi Y.H."/>
            <person name="Han N.S."/>
            <person name="Hurh B."/>
        </authorList>
    </citation>
    <scope>NUCLEOTIDE SEQUENCE</scope>
    <source>
        <strain evidence="5">SMB091</strain>
    </source>
</reference>
<dbReference type="OMA" id="CLTRIQT"/>
<dbReference type="AlphaFoldDB" id="A0A0C1Q4C3"/>
<evidence type="ECO:0000313" key="3">
    <source>
        <dbReference type="EMBL" id="PBQ22954.1"/>
    </source>
</evidence>
<accession>A0A0C1Q4C3</accession>
<sequence length="108" mass="12522">MSHQEIIQELRQLVRRLRWLNVLQLIPDTLIIYGILQLAFGGQIVTLFNQSFARQQAVLITVLFALIDLCVTGIRYNDRLAGKRLISQLNGRLTTPEAELIKQFERFK</sequence>
<evidence type="ECO:0000256" key="1">
    <source>
        <dbReference type="SAM" id="Phobius"/>
    </source>
</evidence>
<evidence type="ECO:0000313" key="2">
    <source>
        <dbReference type="EMBL" id="MBS1010975.1"/>
    </source>
</evidence>